<reference evidence="7 8" key="1">
    <citation type="submission" date="2023-11" db="EMBL/GenBank/DDBJ databases">
        <title>An acidophilic fungus is an integral part of prey digestion in a carnivorous sundew plant.</title>
        <authorList>
            <person name="Tsai I.J."/>
        </authorList>
    </citation>
    <scope>NUCLEOTIDE SEQUENCE [LARGE SCALE GENOMIC DNA]</scope>
    <source>
        <strain evidence="7">169a</strain>
    </source>
</reference>
<evidence type="ECO:0000256" key="5">
    <source>
        <dbReference type="SAM" id="MobiDB-lite"/>
    </source>
</evidence>
<evidence type="ECO:0000313" key="8">
    <source>
        <dbReference type="Proteomes" id="UP001303373"/>
    </source>
</evidence>
<evidence type="ECO:0000256" key="2">
    <source>
        <dbReference type="ARBA" id="ARBA00022448"/>
    </source>
</evidence>
<dbReference type="GO" id="GO:0006607">
    <property type="term" value="P:NLS-bearing protein import into nucleus"/>
    <property type="evidence" value="ECO:0007669"/>
    <property type="project" value="TreeGrafter"/>
</dbReference>
<dbReference type="InterPro" id="IPR025712">
    <property type="entry name" value="Nup54_alpha-helical_dom"/>
</dbReference>
<dbReference type="GO" id="GO:0017056">
    <property type="term" value="F:structural constituent of nuclear pore"/>
    <property type="evidence" value="ECO:0007669"/>
    <property type="project" value="TreeGrafter"/>
</dbReference>
<dbReference type="EMBL" id="CP138584">
    <property type="protein sequence ID" value="WPH01095.1"/>
    <property type="molecule type" value="Genomic_DNA"/>
</dbReference>
<dbReference type="Gene3D" id="1.20.5.490">
    <property type="entry name" value="Single helix bin"/>
    <property type="match status" value="1"/>
</dbReference>
<dbReference type="Proteomes" id="UP001303373">
    <property type="component" value="Chromosome 5"/>
</dbReference>
<keyword evidence="4" id="KW-0175">Coiled coil</keyword>
<proteinExistence type="predicted"/>
<dbReference type="GO" id="GO:0036228">
    <property type="term" value="P:protein localization to nuclear inner membrane"/>
    <property type="evidence" value="ECO:0007669"/>
    <property type="project" value="TreeGrafter"/>
</dbReference>
<feature type="compositionally biased region" description="Low complexity" evidence="5">
    <location>
        <begin position="17"/>
        <end position="78"/>
    </location>
</feature>
<keyword evidence="8" id="KW-1185">Reference proteome</keyword>
<dbReference type="PANTHER" id="PTHR13000">
    <property type="entry name" value="NUCLEOPORIN P54"/>
    <property type="match status" value="1"/>
</dbReference>
<feature type="compositionally biased region" description="Polar residues" evidence="5">
    <location>
        <begin position="79"/>
        <end position="91"/>
    </location>
</feature>
<evidence type="ECO:0000259" key="6">
    <source>
        <dbReference type="Pfam" id="PF13874"/>
    </source>
</evidence>
<evidence type="ECO:0000256" key="1">
    <source>
        <dbReference type="ARBA" id="ARBA00004123"/>
    </source>
</evidence>
<feature type="region of interest" description="Disordered" evidence="5">
    <location>
        <begin position="1"/>
        <end position="91"/>
    </location>
</feature>
<sequence>MSLFGNTQTGGSSLFGNQSNNQQQQSQQQQQPSSTSLFGNLNANANNSNPSGSLFGNTQAANNQQQPQQQQQSASNNSFFGNSMAPNNNQATMNNTISIATQLQAGLGSSTNNTLSASVQHELARSRLQASGIDYRGRQNVVGQAKTLTTKWDPQSQDTLLQAYLYNAVNAAYAPFYHRNADEDERSWELALAERPQPSEDAEGQQISYVPVLVRGFAALGERVKYQVNAVNEMRQRLHEMNNSLSAVMAAHQQRISVRIESARRQHVALSQRCLRLAVQVQTLRNKGYQLDKPEEELRKLLLNLERQVFDPTFTGREEEVWARMVALRERSLWLEEEGKRLGQKLETQKTTAVPDEVLLKTKKILKDYEDQLVHLNRELQDVTKEFEGWIEAQKQMGQQGQSTRR</sequence>
<feature type="domain" description="Nucleoporin Nup54 alpha-helical" evidence="6">
    <location>
        <begin position="180"/>
        <end position="325"/>
    </location>
</feature>
<accession>A0AAQ3RAA2</accession>
<dbReference type="Pfam" id="PF18570">
    <property type="entry name" value="Nup54_57_C"/>
    <property type="match status" value="1"/>
</dbReference>
<evidence type="ECO:0000256" key="4">
    <source>
        <dbReference type="SAM" id="Coils"/>
    </source>
</evidence>
<evidence type="ECO:0000256" key="3">
    <source>
        <dbReference type="ARBA" id="ARBA00023242"/>
    </source>
</evidence>
<dbReference type="GO" id="GO:0006999">
    <property type="term" value="P:nuclear pore organization"/>
    <property type="evidence" value="ECO:0007669"/>
    <property type="project" value="TreeGrafter"/>
</dbReference>
<dbReference type="Gene3D" id="1.20.5.3600">
    <property type="match status" value="1"/>
</dbReference>
<dbReference type="Pfam" id="PF13874">
    <property type="entry name" value="Nup54"/>
    <property type="match status" value="1"/>
</dbReference>
<keyword evidence="3" id="KW-0539">Nucleus</keyword>
<protein>
    <submittedName>
        <fullName evidence="7">Nucleoporin nup57</fullName>
    </submittedName>
</protein>
<dbReference type="GO" id="GO:0044613">
    <property type="term" value="C:nuclear pore central transport channel"/>
    <property type="evidence" value="ECO:0007669"/>
    <property type="project" value="TreeGrafter"/>
</dbReference>
<keyword evidence="2" id="KW-0813">Transport</keyword>
<name>A0AAQ3RAA2_9PEZI</name>
<evidence type="ECO:0000313" key="7">
    <source>
        <dbReference type="EMBL" id="WPH01095.1"/>
    </source>
</evidence>
<feature type="compositionally biased region" description="Polar residues" evidence="5">
    <location>
        <begin position="1"/>
        <end position="16"/>
    </location>
</feature>
<feature type="coiled-coil region" evidence="4">
    <location>
        <begin position="359"/>
        <end position="386"/>
    </location>
</feature>
<organism evidence="7 8">
    <name type="scientific">Acrodontium crateriforme</name>
    <dbReference type="NCBI Taxonomy" id="150365"/>
    <lineage>
        <taxon>Eukaryota</taxon>
        <taxon>Fungi</taxon>
        <taxon>Dikarya</taxon>
        <taxon>Ascomycota</taxon>
        <taxon>Pezizomycotina</taxon>
        <taxon>Dothideomycetes</taxon>
        <taxon>Dothideomycetidae</taxon>
        <taxon>Mycosphaerellales</taxon>
        <taxon>Teratosphaeriaceae</taxon>
        <taxon>Acrodontium</taxon>
    </lineage>
</organism>
<dbReference type="PANTHER" id="PTHR13000:SF0">
    <property type="entry name" value="NUCLEOPORIN P54"/>
    <property type="match status" value="1"/>
</dbReference>
<dbReference type="AlphaFoldDB" id="A0AAQ3RAA2"/>
<dbReference type="InterPro" id="IPR024864">
    <property type="entry name" value="Nup54/Nup57/Nup44"/>
</dbReference>
<gene>
    <name evidence="7" type="ORF">R9X50_00393000</name>
</gene>
<comment type="subcellular location">
    <subcellularLocation>
        <location evidence="1">Nucleus</location>
    </subcellularLocation>
</comment>